<feature type="region of interest" description="Disordered" evidence="1">
    <location>
        <begin position="839"/>
        <end position="886"/>
    </location>
</feature>
<name>A0AAD3E6R4_9CHLO</name>
<evidence type="ECO:0000313" key="3">
    <source>
        <dbReference type="Proteomes" id="UP001054857"/>
    </source>
</evidence>
<feature type="compositionally biased region" description="Low complexity" evidence="1">
    <location>
        <begin position="839"/>
        <end position="855"/>
    </location>
</feature>
<dbReference type="PANTHER" id="PTHR31431:SF1">
    <property type="entry name" value="NUCLEOPORIN NUP188"/>
    <property type="match status" value="1"/>
</dbReference>
<sequence length="1154" mass="115626">VLHELLPGLHQWRYADAKERWTLTHGSLRVLRLALTAGSFVTDPDLSELTAPVAAPPAPSPPPPSSGPTLLRLTYGSEGTTAVLSYDSAPSSTATGPGAPPLLTPEQVLAAAAPRLHVSVLSAALLKLLLLHGGVLLTHSLPPPAGVLERLREEDASRPELSPLEECVGELLQLMPPLLAAAGAHPQEQPFEEFLLGGQDPTPAAHLASYASYHEADCDRMPPERQISYLALRALLSLSACISRPVSRSLPGVSLSLAVPAGSAAEACLRALLRGDGASAHPAHHALAAQLAAAAVGSQSNLLDSLMFPSDLEEEQLKQQQQQGGGGAAAADGGTAAGSGAMVTVVRRGGRPRHALDGLYGTLQQAARLKREQPQVLASALRVLVAMWQQPAAAHRAVAVLRGVKGFWSSLEVCLEPVVDGGGQSSPSQAGAGGGSCPPADVAAYRGLCEAYVLQILTVEAFARSRAAAAAQGSAAGGGSADGSAEALLNKLAARRGVLLRLLRSAAEPLPTAAAEAEVVGTLQRTAAALCLEMGAVVVAELWGAPGVVDGVSVAAALREELSGVRKLMSQGAASVADIHSVHDDLLAAAGLGLTHGSPGAQSADEAMCMAQMTPPGHPLAQLLLQRQCLGASLVSRCHVATSDLCQLPGVGPLPPAPGPDHLLCRTRLALLLGPAAADLQSADLVAGALCDVSYTSSLAESRTLLLQSACALTALLALDRRLTPPAGASSSAAAAALLDPPSSTTATGAEPATPSGGAAATSGTSSNPSSGGLLSSVLEASTAAVGALAAWCNLPDSRATLQPDWGLRRLHAHHLASALAASRLLLSVVQAARPALTSTSAAPGGSTPASATPARSPLGGLGSLTPIATAPRTAGRAGGAGSAGGSGVATDPAYLPFVAQLAQQLASWSRVVATSGLPQCPRQAVLQVTDALAGSLLLALQPLPAEATSAAAAAAAAEEDQRQALAAALLSALPQLCELSSCGGISSPLATQLLLECTRHLSTHDWLPLLLAKLHLGEGILSAAGRAAAIAAAAAAGAGGGAAAAAATVYLRSSDVAVSAGDLGMLSLALAVAQVPDGARALYDRGVVDQLVAAGRHLLSAAGGRLATFSVVAVTGTGPYRPRVDGTYGITYGAMTGGMTRGSSALRLGAVQP</sequence>
<dbReference type="Proteomes" id="UP001054857">
    <property type="component" value="Unassembled WGS sequence"/>
</dbReference>
<gene>
    <name evidence="2" type="ORF">Agub_g15323</name>
</gene>
<feature type="region of interest" description="Disordered" evidence="1">
    <location>
        <begin position="734"/>
        <end position="773"/>
    </location>
</feature>
<dbReference type="EMBL" id="BMAR01000069">
    <property type="protein sequence ID" value="GFR52696.1"/>
    <property type="molecule type" value="Genomic_DNA"/>
</dbReference>
<proteinExistence type="predicted"/>
<feature type="non-terminal residue" evidence="2">
    <location>
        <position position="1"/>
    </location>
</feature>
<comment type="caution">
    <text evidence="2">The sequence shown here is derived from an EMBL/GenBank/DDBJ whole genome shotgun (WGS) entry which is preliminary data.</text>
</comment>
<protein>
    <submittedName>
        <fullName evidence="2">Uncharacterized protein</fullName>
    </submittedName>
</protein>
<feature type="region of interest" description="Disordered" evidence="1">
    <location>
        <begin position="314"/>
        <end position="336"/>
    </location>
</feature>
<keyword evidence="3" id="KW-1185">Reference proteome</keyword>
<evidence type="ECO:0000256" key="1">
    <source>
        <dbReference type="SAM" id="MobiDB-lite"/>
    </source>
</evidence>
<reference evidence="2 3" key="1">
    <citation type="journal article" date="2021" name="Sci. Rep.">
        <title>Genome sequencing of the multicellular alga Astrephomene provides insights into convergent evolution of germ-soma differentiation.</title>
        <authorList>
            <person name="Yamashita S."/>
            <person name="Yamamoto K."/>
            <person name="Matsuzaki R."/>
            <person name="Suzuki S."/>
            <person name="Yamaguchi H."/>
            <person name="Hirooka S."/>
            <person name="Minakuchi Y."/>
            <person name="Miyagishima S."/>
            <person name="Kawachi M."/>
            <person name="Toyoda A."/>
            <person name="Nozaki H."/>
        </authorList>
    </citation>
    <scope>NUCLEOTIDE SEQUENCE [LARGE SCALE GENOMIC DNA]</scope>
    <source>
        <strain evidence="2 3">NIES-4017</strain>
    </source>
</reference>
<dbReference type="GO" id="GO:0006405">
    <property type="term" value="P:RNA export from nucleus"/>
    <property type="evidence" value="ECO:0007669"/>
    <property type="project" value="TreeGrafter"/>
</dbReference>
<dbReference type="InterPro" id="IPR044840">
    <property type="entry name" value="Nup188"/>
</dbReference>
<organism evidence="2 3">
    <name type="scientific">Astrephomene gubernaculifera</name>
    <dbReference type="NCBI Taxonomy" id="47775"/>
    <lineage>
        <taxon>Eukaryota</taxon>
        <taxon>Viridiplantae</taxon>
        <taxon>Chlorophyta</taxon>
        <taxon>core chlorophytes</taxon>
        <taxon>Chlorophyceae</taxon>
        <taxon>CS clade</taxon>
        <taxon>Chlamydomonadales</taxon>
        <taxon>Astrephomenaceae</taxon>
        <taxon>Astrephomene</taxon>
    </lineage>
</organism>
<feature type="compositionally biased region" description="Gly residues" evidence="1">
    <location>
        <begin position="877"/>
        <end position="886"/>
    </location>
</feature>
<dbReference type="GO" id="GO:0006606">
    <property type="term" value="P:protein import into nucleus"/>
    <property type="evidence" value="ECO:0007669"/>
    <property type="project" value="TreeGrafter"/>
</dbReference>
<dbReference type="GO" id="GO:0017056">
    <property type="term" value="F:structural constituent of nuclear pore"/>
    <property type="evidence" value="ECO:0007669"/>
    <property type="project" value="InterPro"/>
</dbReference>
<dbReference type="PANTHER" id="PTHR31431">
    <property type="entry name" value="NUCLEOPORIN NUP188 HOMOLOG"/>
    <property type="match status" value="1"/>
</dbReference>
<dbReference type="GO" id="GO:0044611">
    <property type="term" value="C:nuclear pore inner ring"/>
    <property type="evidence" value="ECO:0007669"/>
    <property type="project" value="TreeGrafter"/>
</dbReference>
<feature type="non-terminal residue" evidence="2">
    <location>
        <position position="1154"/>
    </location>
</feature>
<evidence type="ECO:0000313" key="2">
    <source>
        <dbReference type="EMBL" id="GFR52696.1"/>
    </source>
</evidence>
<accession>A0AAD3E6R4</accession>
<dbReference type="AlphaFoldDB" id="A0AAD3E6R4"/>